<dbReference type="EMBL" id="KV425991">
    <property type="protein sequence ID" value="KZV93387.1"/>
    <property type="molecule type" value="Genomic_DNA"/>
</dbReference>
<evidence type="ECO:0000313" key="2">
    <source>
        <dbReference type="Proteomes" id="UP000077266"/>
    </source>
</evidence>
<dbReference type="InParanoid" id="A0A165IGX5"/>
<evidence type="ECO:0000313" key="1">
    <source>
        <dbReference type="EMBL" id="KZV93387.1"/>
    </source>
</evidence>
<keyword evidence="2" id="KW-1185">Reference proteome</keyword>
<reference evidence="1 2" key="1">
    <citation type="journal article" date="2016" name="Mol. Biol. Evol.">
        <title>Comparative Genomics of Early-Diverging Mushroom-Forming Fungi Provides Insights into the Origins of Lignocellulose Decay Capabilities.</title>
        <authorList>
            <person name="Nagy L.G."/>
            <person name="Riley R."/>
            <person name="Tritt A."/>
            <person name="Adam C."/>
            <person name="Daum C."/>
            <person name="Floudas D."/>
            <person name="Sun H."/>
            <person name="Yadav J.S."/>
            <person name="Pangilinan J."/>
            <person name="Larsson K.H."/>
            <person name="Matsuura K."/>
            <person name="Barry K."/>
            <person name="Labutti K."/>
            <person name="Kuo R."/>
            <person name="Ohm R.A."/>
            <person name="Bhattacharya S.S."/>
            <person name="Shirouzu T."/>
            <person name="Yoshinaga Y."/>
            <person name="Martin F.M."/>
            <person name="Grigoriev I.V."/>
            <person name="Hibbett D.S."/>
        </authorList>
    </citation>
    <scope>NUCLEOTIDE SEQUENCE [LARGE SCALE GENOMIC DNA]</scope>
    <source>
        <strain evidence="1 2">HHB12029</strain>
    </source>
</reference>
<sequence length="312" mass="34507">MYTESPATLDPITDTVCQDLSGDWNGKWTCDPRFYGPDASELDGAFTVRLQFTPDSDDATFSGLGTDHIGAFLVTGHLDVTRKRVSFKKEYTIVQSGYHKPAWRYRGDLDIDLLSHGTIPYEPRSPSNDTTALQTRIRHLQPESRVGPNMLVQPALLPSSCPPHPQVLVLDMKLIPAHTRSLVLSGEWNGKWTCDPRLYGPNASDFDGAFTMRLQSSAPSEDEDFATFSGRGTDSVGAFLITGQLAGTRLSFKKQYTTMQSGYQKPVWRYSGDLDVDLKHVSGDWGGLEDNETYSLGGGTFYMERATIASTD</sequence>
<accession>A0A165IGX5</accession>
<protein>
    <submittedName>
        <fullName evidence="1">Uncharacterized protein</fullName>
    </submittedName>
</protein>
<organism evidence="1 2">
    <name type="scientific">Exidia glandulosa HHB12029</name>
    <dbReference type="NCBI Taxonomy" id="1314781"/>
    <lineage>
        <taxon>Eukaryota</taxon>
        <taxon>Fungi</taxon>
        <taxon>Dikarya</taxon>
        <taxon>Basidiomycota</taxon>
        <taxon>Agaricomycotina</taxon>
        <taxon>Agaricomycetes</taxon>
        <taxon>Auriculariales</taxon>
        <taxon>Exidiaceae</taxon>
        <taxon>Exidia</taxon>
    </lineage>
</organism>
<name>A0A165IGX5_EXIGL</name>
<proteinExistence type="predicted"/>
<dbReference type="Proteomes" id="UP000077266">
    <property type="component" value="Unassembled WGS sequence"/>
</dbReference>
<gene>
    <name evidence="1" type="ORF">EXIGLDRAFT_691802</name>
</gene>
<dbReference type="AlphaFoldDB" id="A0A165IGX5"/>